<dbReference type="SUPFAM" id="SSF56317">
    <property type="entry name" value="Carbon-nitrogen hydrolase"/>
    <property type="match status" value="1"/>
</dbReference>
<feature type="transmembrane region" description="Helical" evidence="8">
    <location>
        <begin position="46"/>
        <end position="66"/>
    </location>
</feature>
<dbReference type="GO" id="GO:0016410">
    <property type="term" value="F:N-acyltransferase activity"/>
    <property type="evidence" value="ECO:0007669"/>
    <property type="project" value="UniProtKB-UniRule"/>
</dbReference>
<keyword evidence="12" id="KW-1185">Reference proteome</keyword>
<name>A0A7Y9RWP9_9ACTN</name>
<dbReference type="Proteomes" id="UP000540656">
    <property type="component" value="Unassembled WGS sequence"/>
</dbReference>
<feature type="transmembrane region" description="Helical" evidence="8">
    <location>
        <begin position="72"/>
        <end position="95"/>
    </location>
</feature>
<comment type="caution">
    <text evidence="11">The sequence shown here is derived from an EMBL/GenBank/DDBJ whole genome shotgun (WGS) entry which is preliminary data.</text>
</comment>
<feature type="transmembrane region" description="Helical" evidence="8">
    <location>
        <begin position="471"/>
        <end position="491"/>
    </location>
</feature>
<keyword evidence="2 8" id="KW-1003">Cell membrane</keyword>
<evidence type="ECO:0000256" key="1">
    <source>
        <dbReference type="ARBA" id="ARBA00004651"/>
    </source>
</evidence>
<comment type="subcellular location">
    <subcellularLocation>
        <location evidence="1 8">Cell membrane</location>
        <topology evidence="1 8">Multi-pass membrane protein</topology>
    </subcellularLocation>
</comment>
<sequence>MLRILIGLASGVAVGLAFEPTRLVWLLPLGIAGLVWCVHGTRTRTAALHGLLFGAGFMLTLLHWLRVIGVDAWLALSLFEALYFAGAAAGMAVVARLHYWPVWTAAVWLAVEVIRGSWPMGGLTWGRISFATIDTPLERWFPWIGANGVSFLVALLAAGGVWCAFHVRARPALVGCVAAAGLAATFVPWLVPIGATTSESRTARVAIVQGDVPGNGDDLLAYHRDVTRSHLEATRELAADVRSGAIERPDFVIWPENATAVDPFRDADIRSSLAEVAADLGSPILVGAIVDATDPDHVLNQGIVYDPVTGAGDRYTKRHPVPFGEYIPYRDAFGKKNFGRLAMVPRDMLSGTRTSPLRIGDIKVADVICFDISYDDTITEQVRAGAELLAVQTSNAMFIHTGQIEQQWAISRIRALETGRSVVVAAVNGRSGVIGPDGDVISDIDPRTRDVLVDEVTLVQESTPAMVVGPWLGRLSVVVALGALVLGVLTYRRGRNRRAGARPDLMPAAGPAEEPVEPDAVTTTSSAAPGEKT</sequence>
<evidence type="ECO:0000313" key="12">
    <source>
        <dbReference type="Proteomes" id="UP000540656"/>
    </source>
</evidence>
<dbReference type="EMBL" id="JACCAA010000001">
    <property type="protein sequence ID" value="NYG57640.1"/>
    <property type="molecule type" value="Genomic_DNA"/>
</dbReference>
<keyword evidence="6 8" id="KW-0472">Membrane</keyword>
<dbReference type="InterPro" id="IPR004563">
    <property type="entry name" value="Apolipo_AcylTrfase"/>
</dbReference>
<evidence type="ECO:0000256" key="2">
    <source>
        <dbReference type="ARBA" id="ARBA00022475"/>
    </source>
</evidence>
<feature type="transmembrane region" description="Helical" evidence="8">
    <location>
        <begin position="23"/>
        <end position="39"/>
    </location>
</feature>
<dbReference type="AlphaFoldDB" id="A0A7Y9RWP9"/>
<feature type="transmembrane region" description="Helical" evidence="8">
    <location>
        <begin position="102"/>
        <end position="120"/>
    </location>
</feature>
<feature type="domain" description="CN hydrolase" evidence="10">
    <location>
        <begin position="203"/>
        <end position="458"/>
    </location>
</feature>
<dbReference type="GO" id="GO:0042158">
    <property type="term" value="P:lipoprotein biosynthetic process"/>
    <property type="evidence" value="ECO:0007669"/>
    <property type="project" value="UniProtKB-UniRule"/>
</dbReference>
<protein>
    <recommendedName>
        <fullName evidence="8">Apolipoprotein N-acyltransferase</fullName>
        <shortName evidence="8">ALP N-acyltransferase</shortName>
        <ecNumber evidence="8">2.3.1.269</ecNumber>
    </recommendedName>
</protein>
<evidence type="ECO:0000256" key="4">
    <source>
        <dbReference type="ARBA" id="ARBA00022692"/>
    </source>
</evidence>
<keyword evidence="11" id="KW-0449">Lipoprotein</keyword>
<dbReference type="CDD" id="cd07571">
    <property type="entry name" value="ALP_N-acyl_transferase"/>
    <property type="match status" value="1"/>
</dbReference>
<keyword evidence="5 8" id="KW-1133">Transmembrane helix</keyword>
<proteinExistence type="inferred from homology"/>
<evidence type="ECO:0000256" key="3">
    <source>
        <dbReference type="ARBA" id="ARBA00022679"/>
    </source>
</evidence>
<comment type="function">
    <text evidence="8">Catalyzes the phospholipid dependent N-acylation of the N-terminal cysteine of apolipoprotein, the last step in lipoprotein maturation.</text>
</comment>
<dbReference type="PROSITE" id="PS50263">
    <property type="entry name" value="CN_HYDROLASE"/>
    <property type="match status" value="1"/>
</dbReference>
<feature type="region of interest" description="Disordered" evidence="9">
    <location>
        <begin position="500"/>
        <end position="533"/>
    </location>
</feature>
<evidence type="ECO:0000256" key="7">
    <source>
        <dbReference type="ARBA" id="ARBA00023315"/>
    </source>
</evidence>
<dbReference type="Gene3D" id="3.60.110.10">
    <property type="entry name" value="Carbon-nitrogen hydrolase"/>
    <property type="match status" value="1"/>
</dbReference>
<dbReference type="Pfam" id="PF00795">
    <property type="entry name" value="CN_hydrolase"/>
    <property type="match status" value="1"/>
</dbReference>
<dbReference type="PANTHER" id="PTHR38686">
    <property type="entry name" value="APOLIPOPROTEIN N-ACYLTRANSFERASE"/>
    <property type="match status" value="1"/>
</dbReference>
<feature type="transmembrane region" description="Helical" evidence="8">
    <location>
        <begin position="172"/>
        <end position="191"/>
    </location>
</feature>
<gene>
    <name evidence="8" type="primary">lnt</name>
    <name evidence="11" type="ORF">BJ980_000563</name>
</gene>
<dbReference type="InterPro" id="IPR003010">
    <property type="entry name" value="C-N_Hydrolase"/>
</dbReference>
<evidence type="ECO:0000256" key="9">
    <source>
        <dbReference type="SAM" id="MobiDB-lite"/>
    </source>
</evidence>
<dbReference type="PANTHER" id="PTHR38686:SF1">
    <property type="entry name" value="APOLIPOPROTEIN N-ACYLTRANSFERASE"/>
    <property type="match status" value="1"/>
</dbReference>
<comment type="catalytic activity">
    <reaction evidence="8">
        <text>N-terminal S-1,2-diacyl-sn-glyceryl-L-cysteinyl-[lipoprotein] + a glycerophospholipid = N-acyl-S-1,2-diacyl-sn-glyceryl-L-cysteinyl-[lipoprotein] + a 2-acyl-sn-glycero-3-phospholipid + H(+)</text>
        <dbReference type="Rhea" id="RHEA:48228"/>
        <dbReference type="Rhea" id="RHEA-COMP:14681"/>
        <dbReference type="Rhea" id="RHEA-COMP:14684"/>
        <dbReference type="ChEBI" id="CHEBI:15378"/>
        <dbReference type="ChEBI" id="CHEBI:136912"/>
        <dbReference type="ChEBI" id="CHEBI:140656"/>
        <dbReference type="ChEBI" id="CHEBI:140657"/>
        <dbReference type="ChEBI" id="CHEBI:140660"/>
        <dbReference type="EC" id="2.3.1.269"/>
    </reaction>
</comment>
<dbReference type="InterPro" id="IPR045378">
    <property type="entry name" value="LNT_N"/>
</dbReference>
<evidence type="ECO:0000256" key="5">
    <source>
        <dbReference type="ARBA" id="ARBA00022989"/>
    </source>
</evidence>
<keyword evidence="3 8" id="KW-0808">Transferase</keyword>
<dbReference type="UniPathway" id="UPA00666"/>
<comment type="pathway">
    <text evidence="8">Protein modification; lipoprotein biosynthesis (N-acyl transfer).</text>
</comment>
<dbReference type="EC" id="2.3.1.269" evidence="8"/>
<evidence type="ECO:0000313" key="11">
    <source>
        <dbReference type="EMBL" id="NYG57640.1"/>
    </source>
</evidence>
<keyword evidence="7 8" id="KW-0012">Acyltransferase</keyword>
<evidence type="ECO:0000256" key="8">
    <source>
        <dbReference type="HAMAP-Rule" id="MF_01148"/>
    </source>
</evidence>
<keyword evidence="4 8" id="KW-0812">Transmembrane</keyword>
<dbReference type="Pfam" id="PF20154">
    <property type="entry name" value="LNT_N"/>
    <property type="match status" value="1"/>
</dbReference>
<dbReference type="InterPro" id="IPR036526">
    <property type="entry name" value="C-N_Hydrolase_sf"/>
</dbReference>
<feature type="transmembrane region" description="Helical" evidence="8">
    <location>
        <begin position="140"/>
        <end position="165"/>
    </location>
</feature>
<dbReference type="GO" id="GO:0005886">
    <property type="term" value="C:plasma membrane"/>
    <property type="evidence" value="ECO:0007669"/>
    <property type="project" value="UniProtKB-SubCell"/>
</dbReference>
<evidence type="ECO:0000259" key="10">
    <source>
        <dbReference type="PROSITE" id="PS50263"/>
    </source>
</evidence>
<dbReference type="NCBIfam" id="TIGR00546">
    <property type="entry name" value="lnt"/>
    <property type="match status" value="1"/>
</dbReference>
<dbReference type="HAMAP" id="MF_01148">
    <property type="entry name" value="Lnt"/>
    <property type="match status" value="1"/>
</dbReference>
<evidence type="ECO:0000256" key="6">
    <source>
        <dbReference type="ARBA" id="ARBA00023136"/>
    </source>
</evidence>
<comment type="similarity">
    <text evidence="8">Belongs to the CN hydrolase family. Apolipoprotein N-acyltransferase subfamily.</text>
</comment>
<organism evidence="11 12">
    <name type="scientific">Nocardioides daedukensis</name>
    <dbReference type="NCBI Taxonomy" id="634462"/>
    <lineage>
        <taxon>Bacteria</taxon>
        <taxon>Bacillati</taxon>
        <taxon>Actinomycetota</taxon>
        <taxon>Actinomycetes</taxon>
        <taxon>Propionibacteriales</taxon>
        <taxon>Nocardioidaceae</taxon>
        <taxon>Nocardioides</taxon>
    </lineage>
</organism>
<dbReference type="RefSeq" id="WP_179500885.1">
    <property type="nucleotide sequence ID" value="NZ_JACCAA010000001.1"/>
</dbReference>
<reference evidence="11 12" key="1">
    <citation type="submission" date="2020-07" db="EMBL/GenBank/DDBJ databases">
        <title>Sequencing the genomes of 1000 actinobacteria strains.</title>
        <authorList>
            <person name="Klenk H.-P."/>
        </authorList>
    </citation>
    <scope>NUCLEOTIDE SEQUENCE [LARGE SCALE GENOMIC DNA]</scope>
    <source>
        <strain evidence="11 12">DSM 23819</strain>
    </source>
</reference>
<accession>A0A7Y9RWP9</accession>